<evidence type="ECO:0000256" key="1">
    <source>
        <dbReference type="SAM" id="MobiDB-lite"/>
    </source>
</evidence>
<organism evidence="2 3">
    <name type="scientific">Sporothrix curviconia</name>
    <dbReference type="NCBI Taxonomy" id="1260050"/>
    <lineage>
        <taxon>Eukaryota</taxon>
        <taxon>Fungi</taxon>
        <taxon>Dikarya</taxon>
        <taxon>Ascomycota</taxon>
        <taxon>Pezizomycotina</taxon>
        <taxon>Sordariomycetes</taxon>
        <taxon>Sordariomycetidae</taxon>
        <taxon>Ophiostomatales</taxon>
        <taxon>Ophiostomataceae</taxon>
        <taxon>Sporothrix</taxon>
    </lineage>
</organism>
<dbReference type="Gene3D" id="3.60.20.30">
    <property type="entry name" value="(Glycosyl)asparaginase"/>
    <property type="match status" value="1"/>
</dbReference>
<dbReference type="CDD" id="cd04701">
    <property type="entry name" value="Asparaginase_2"/>
    <property type="match status" value="1"/>
</dbReference>
<dbReference type="Proteomes" id="UP001642405">
    <property type="component" value="Unassembled WGS sequence"/>
</dbReference>
<reference evidence="2 3" key="1">
    <citation type="submission" date="2024-01" db="EMBL/GenBank/DDBJ databases">
        <authorList>
            <person name="Allen C."/>
            <person name="Tagirdzhanova G."/>
        </authorList>
    </citation>
    <scope>NUCLEOTIDE SEQUENCE [LARGE SCALE GENOMIC DNA]</scope>
</reference>
<dbReference type="InterPro" id="IPR000246">
    <property type="entry name" value="Peptidase_T2"/>
</dbReference>
<comment type="caution">
    <text evidence="2">The sequence shown here is derived from an EMBL/GenBank/DDBJ whole genome shotgun (WGS) entry which is preliminary data.</text>
</comment>
<protein>
    <recommendedName>
        <fullName evidence="4">L-asparaginase</fullName>
    </recommendedName>
</protein>
<keyword evidence="3" id="KW-1185">Reference proteome</keyword>
<dbReference type="PANTHER" id="PTHR10188:SF43">
    <property type="entry name" value="ASPARAGINASE (EUROFUNG)"/>
    <property type="match status" value="1"/>
</dbReference>
<evidence type="ECO:0000313" key="3">
    <source>
        <dbReference type="Proteomes" id="UP001642405"/>
    </source>
</evidence>
<accession>A0ABP0CTJ1</accession>
<gene>
    <name evidence="2" type="ORF">SCUCBS95973_009243</name>
</gene>
<dbReference type="SUPFAM" id="SSF56235">
    <property type="entry name" value="N-terminal nucleophile aminohydrolases (Ntn hydrolases)"/>
    <property type="match status" value="1"/>
</dbReference>
<feature type="region of interest" description="Disordered" evidence="1">
    <location>
        <begin position="135"/>
        <end position="176"/>
    </location>
</feature>
<feature type="compositionally biased region" description="Basic and acidic residues" evidence="1">
    <location>
        <begin position="152"/>
        <end position="166"/>
    </location>
</feature>
<proteinExistence type="predicted"/>
<dbReference type="EMBL" id="CAWUHB010000097">
    <property type="protein sequence ID" value="CAK7235358.1"/>
    <property type="molecule type" value="Genomic_DNA"/>
</dbReference>
<evidence type="ECO:0008006" key="4">
    <source>
        <dbReference type="Google" id="ProtNLM"/>
    </source>
</evidence>
<dbReference type="InterPro" id="IPR029055">
    <property type="entry name" value="Ntn_hydrolases_N"/>
</dbReference>
<dbReference type="PANTHER" id="PTHR10188">
    <property type="entry name" value="L-ASPARAGINASE"/>
    <property type="match status" value="1"/>
</dbReference>
<evidence type="ECO:0000313" key="2">
    <source>
        <dbReference type="EMBL" id="CAK7235358.1"/>
    </source>
</evidence>
<sequence length="466" mass="49009">MASGVFDKADLQPRALHIQPRLIIHGGAGNISRATLTPERRAAYRAALYEIVTRTNEYMTAGDRPSALATAAFAVGLLEDCPLFNSGHGAVFTRDGINELEASVMVSRGQAKRGVGVMGLRRVRNPVRLARQMLEHGDADLGATGSQPREGTSMDRERREDTDKSEGPPNVDAGAQGHTQIYGAAAEALAAQYGLPLVDPSYFFTQTRWDEHVRALEREKQDRSASSTWSADEYLPQGTCGAVALDTDGVVCCATSTGGLTNKVTGRVGDTPVVGAGFWAGTWAEDGDPTAVMAAASSPLNGTPSPRPVVELSRALYRLLADCLPVPSPMPYVYSPLPSTPSTGATTTKTTRSVGLSGTGNGDSFLRVSAAHTVAAMAQYKPLSSAAALGAVAGPGGVLETSAGTRWGRTGEGEGGLIGIELAVVRDGDAVRQVRTAVIQDYNCGGMFRAWVDDAGLTQVRVFRDE</sequence>
<name>A0ABP0CTJ1_9PEZI</name>
<dbReference type="Pfam" id="PF01112">
    <property type="entry name" value="Asparaginase_2"/>
    <property type="match status" value="2"/>
</dbReference>